<keyword evidence="5" id="KW-1185">Reference proteome</keyword>
<keyword evidence="1" id="KW-0732">Signal</keyword>
<evidence type="ECO:0000256" key="1">
    <source>
        <dbReference type="ARBA" id="ARBA00022729"/>
    </source>
</evidence>
<evidence type="ECO:0000313" key="5">
    <source>
        <dbReference type="Proteomes" id="UP000007113"/>
    </source>
</evidence>
<name>G8NWD8_GRAMM</name>
<dbReference type="PANTHER" id="PTHR10161:SF14">
    <property type="entry name" value="TARTRATE-RESISTANT ACID PHOSPHATASE TYPE 5"/>
    <property type="match status" value="1"/>
</dbReference>
<dbReference type="Proteomes" id="UP000007113">
    <property type="component" value="Chromosome"/>
</dbReference>
<dbReference type="InterPro" id="IPR029052">
    <property type="entry name" value="Metallo-depent_PP-like"/>
</dbReference>
<dbReference type="AlphaFoldDB" id="G8NWD8"/>
<sequence length="479" mass="52675">MFEVFTPLSGGAPILLQLPSHRPVLLLIFAASLMPLQLAAQVQSKPPAVPLSESILARIPADYRAEAGAKVKQPEEVQQQAEKMPDAELVATVLHVLGDMPSESAFLLDRLAKDPSATLRIDLIQALDKHWHEGQDLSALESHASSDPDVSVSLAAVEMLKTVRIDSLSRLLNTRLGTAVAAGDIHSAGLVLDEQKLLQQTRYGIAFPAFMRVPPPLFSVAPASKPIRVLAFGDFGTGSAAQKQTAAAMVAYHQAHPFDFGLTLGDNFYPRGMTSPDDPRWQTQWEQLYGPMHLPFYAVLGNHDWSGADSPAAEILYSAKSQNWHMPAPYYTFTAGSVQFFAFDTPAVDEAELKWLDEELTKSTAQWKVVFGHYHIYSATRGDNKELIARLLPILKKDHVDVYLNGHDHNLQELKPEGTVHFFVSGGGGAGLYEMNPYDRSIFRQKVNGFTVLEADSKTLAISFIGTDGSELYRRTLTK</sequence>
<evidence type="ECO:0000256" key="2">
    <source>
        <dbReference type="ARBA" id="ARBA00022801"/>
    </source>
</evidence>
<gene>
    <name evidence="4" type="ordered locus">AciX8_3444</name>
</gene>
<dbReference type="GO" id="GO:0003993">
    <property type="term" value="F:acid phosphatase activity"/>
    <property type="evidence" value="ECO:0007669"/>
    <property type="project" value="UniProtKB-EC"/>
</dbReference>
<dbReference type="STRING" id="682795.AciX8_3444"/>
<proteinExistence type="predicted"/>
<reference evidence="4 5" key="1">
    <citation type="submission" date="2011-11" db="EMBL/GenBank/DDBJ databases">
        <title>Complete sequence of Granulicella mallensis MP5ACTX8.</title>
        <authorList>
            <consortium name="US DOE Joint Genome Institute"/>
            <person name="Lucas S."/>
            <person name="Copeland A."/>
            <person name="Lapidus A."/>
            <person name="Cheng J.-F."/>
            <person name="Goodwin L."/>
            <person name="Pitluck S."/>
            <person name="Peters L."/>
            <person name="Lu M."/>
            <person name="Detter J.C."/>
            <person name="Han C."/>
            <person name="Tapia R."/>
            <person name="Land M."/>
            <person name="Hauser L."/>
            <person name="Kyrpides N."/>
            <person name="Ivanova N."/>
            <person name="Mikhailova N."/>
            <person name="Pagani I."/>
            <person name="Rawat S."/>
            <person name="Mannisto M."/>
            <person name="Haggblom M."/>
            <person name="Woyke T."/>
        </authorList>
    </citation>
    <scope>NUCLEOTIDE SEQUENCE [LARGE SCALE GENOMIC DNA]</scope>
    <source>
        <strain evidence="5">ATCC BAA-1857 / DSM 23137 / MP5ACTX8</strain>
    </source>
</reference>
<feature type="domain" description="Calcineurin-like phosphoesterase" evidence="3">
    <location>
        <begin position="227"/>
        <end position="410"/>
    </location>
</feature>
<protein>
    <submittedName>
        <fullName evidence="4">Acid phosphatase</fullName>
        <ecNumber evidence="4">3.1.3.2</ecNumber>
    </submittedName>
</protein>
<dbReference type="SUPFAM" id="SSF56300">
    <property type="entry name" value="Metallo-dependent phosphatases"/>
    <property type="match status" value="1"/>
</dbReference>
<dbReference type="KEGG" id="gma:AciX8_3444"/>
<dbReference type="InterPro" id="IPR004843">
    <property type="entry name" value="Calcineurin-like_PHP"/>
</dbReference>
<dbReference type="EMBL" id="CP003130">
    <property type="protein sequence ID" value="AEU37741.1"/>
    <property type="molecule type" value="Genomic_DNA"/>
</dbReference>
<keyword evidence="2 4" id="KW-0378">Hydrolase</keyword>
<evidence type="ECO:0000259" key="3">
    <source>
        <dbReference type="Pfam" id="PF00149"/>
    </source>
</evidence>
<accession>G8NWD8</accession>
<evidence type="ECO:0000313" key="4">
    <source>
        <dbReference type="EMBL" id="AEU37741.1"/>
    </source>
</evidence>
<dbReference type="Gene3D" id="3.60.21.10">
    <property type="match status" value="1"/>
</dbReference>
<dbReference type="OrthoDB" id="9809781at2"/>
<dbReference type="eggNOG" id="COG1409">
    <property type="taxonomic scope" value="Bacteria"/>
</dbReference>
<dbReference type="EC" id="3.1.3.2" evidence="4"/>
<dbReference type="InterPro" id="IPR051558">
    <property type="entry name" value="Metallophosphoesterase_PAP"/>
</dbReference>
<dbReference type="HOGENOM" id="CLU_569574_0_0_0"/>
<dbReference type="PANTHER" id="PTHR10161">
    <property type="entry name" value="TARTRATE-RESISTANT ACID PHOSPHATASE TYPE 5"/>
    <property type="match status" value="1"/>
</dbReference>
<organism evidence="4 5">
    <name type="scientific">Granulicella mallensis (strain ATCC BAA-1857 / DSM 23137 / MP5ACTX8)</name>
    <dbReference type="NCBI Taxonomy" id="682795"/>
    <lineage>
        <taxon>Bacteria</taxon>
        <taxon>Pseudomonadati</taxon>
        <taxon>Acidobacteriota</taxon>
        <taxon>Terriglobia</taxon>
        <taxon>Terriglobales</taxon>
        <taxon>Acidobacteriaceae</taxon>
        <taxon>Granulicella</taxon>
    </lineage>
</organism>
<dbReference type="Pfam" id="PF00149">
    <property type="entry name" value="Metallophos"/>
    <property type="match status" value="1"/>
</dbReference>